<dbReference type="Proteomes" id="UP000234681">
    <property type="component" value="Chromosome 3"/>
</dbReference>
<dbReference type="AlphaFoldDB" id="A6JWY2"/>
<name>A6JWY2_RAT</name>
<sequence length="41" mass="4775">MKMVFHLPEMPEALLALGRHRRSNHLISDAMVILDALRFIM</sequence>
<protein>
    <submittedName>
        <fullName evidence="1">RCG32163</fullName>
    </submittedName>
</protein>
<organism evidence="1 2">
    <name type="scientific">Rattus norvegicus</name>
    <name type="common">Rat</name>
    <dbReference type="NCBI Taxonomy" id="10116"/>
    <lineage>
        <taxon>Eukaryota</taxon>
        <taxon>Metazoa</taxon>
        <taxon>Chordata</taxon>
        <taxon>Craniata</taxon>
        <taxon>Vertebrata</taxon>
        <taxon>Euteleostomi</taxon>
        <taxon>Mammalia</taxon>
        <taxon>Eutheria</taxon>
        <taxon>Euarchontoglires</taxon>
        <taxon>Glires</taxon>
        <taxon>Rodentia</taxon>
        <taxon>Myomorpha</taxon>
        <taxon>Muroidea</taxon>
        <taxon>Muridae</taxon>
        <taxon>Murinae</taxon>
        <taxon>Rattus</taxon>
    </lineage>
</organism>
<dbReference type="EMBL" id="CH474005">
    <property type="protein sequence ID" value="EDL96627.1"/>
    <property type="molecule type" value="Genomic_DNA"/>
</dbReference>
<gene>
    <name evidence="1" type="ORF">rCG_32163</name>
</gene>
<accession>A6JWY2</accession>
<evidence type="ECO:0000313" key="1">
    <source>
        <dbReference type="EMBL" id="EDL96627.1"/>
    </source>
</evidence>
<reference evidence="1 2" key="1">
    <citation type="submission" date="2005-09" db="EMBL/GenBank/DDBJ databases">
        <authorList>
            <person name="Mural R.J."/>
            <person name="Li P.W."/>
            <person name="Adams M.D."/>
            <person name="Amanatides P.G."/>
            <person name="Baden-Tillson H."/>
            <person name="Barnstead M."/>
            <person name="Chin S.H."/>
            <person name="Dew I."/>
            <person name="Evans C.A."/>
            <person name="Ferriera S."/>
            <person name="Flanigan M."/>
            <person name="Fosler C."/>
            <person name="Glodek A."/>
            <person name="Gu Z."/>
            <person name="Holt R.A."/>
            <person name="Jennings D."/>
            <person name="Kraft C.L."/>
            <person name="Lu F."/>
            <person name="Nguyen T."/>
            <person name="Nusskern D.R."/>
            <person name="Pfannkoch C.M."/>
            <person name="Sitter C."/>
            <person name="Sutton G.G."/>
            <person name="Venter J.C."/>
            <person name="Wang Z."/>
            <person name="Woodage T."/>
            <person name="Zheng X.H."/>
            <person name="Zhong F."/>
        </authorList>
    </citation>
    <scope>NUCLEOTIDE SEQUENCE [LARGE SCALE GENOMIC DNA]</scope>
    <source>
        <strain>BN</strain>
        <strain evidence="2">Sprague-Dawley</strain>
    </source>
</reference>
<evidence type="ECO:0000313" key="2">
    <source>
        <dbReference type="Proteomes" id="UP000234681"/>
    </source>
</evidence>
<proteinExistence type="predicted"/>